<dbReference type="Proteomes" id="UP001157167">
    <property type="component" value="Unassembled WGS sequence"/>
</dbReference>
<feature type="region of interest" description="Disordered" evidence="1">
    <location>
        <begin position="61"/>
        <end position="82"/>
    </location>
</feature>
<evidence type="ECO:0000313" key="2">
    <source>
        <dbReference type="EMBL" id="GLT21469.1"/>
    </source>
</evidence>
<accession>A0ABQ6F968</accession>
<proteinExistence type="predicted"/>
<keyword evidence="3" id="KW-1185">Reference proteome</keyword>
<reference evidence="3" key="1">
    <citation type="journal article" date="2019" name="Int. J. Syst. Evol. Microbiol.">
        <title>The Global Catalogue of Microorganisms (GCM) 10K type strain sequencing project: providing services to taxonomists for standard genome sequencing and annotation.</title>
        <authorList>
            <consortium name="The Broad Institute Genomics Platform"/>
            <consortium name="The Broad Institute Genome Sequencing Center for Infectious Disease"/>
            <person name="Wu L."/>
            <person name="Ma J."/>
        </authorList>
    </citation>
    <scope>NUCLEOTIDE SEQUENCE [LARGE SCALE GENOMIC DNA]</scope>
    <source>
        <strain evidence="3">NBRC 102407</strain>
    </source>
</reference>
<sequence>MELLLSPPPPPQADSMRAAREPAIRVAGAMRRRDTDMGLAIDERIEPEFYITIAFRLSSRAPGGAKRGAAGRWSMFRRASPR</sequence>
<evidence type="ECO:0000256" key="1">
    <source>
        <dbReference type="SAM" id="MobiDB-lite"/>
    </source>
</evidence>
<comment type="caution">
    <text evidence="2">The sequence shown here is derived from an EMBL/GenBank/DDBJ whole genome shotgun (WGS) entry which is preliminary data.</text>
</comment>
<dbReference type="EMBL" id="BSPX01000008">
    <property type="protein sequence ID" value="GLT21469.1"/>
    <property type="molecule type" value="Genomic_DNA"/>
</dbReference>
<evidence type="ECO:0000313" key="3">
    <source>
        <dbReference type="Proteomes" id="UP001157167"/>
    </source>
</evidence>
<gene>
    <name evidence="2" type="ORF">GCM10007933_09210</name>
</gene>
<name>A0ABQ6F968_9RHOO</name>
<feature type="compositionally biased region" description="Low complexity" evidence="1">
    <location>
        <begin position="61"/>
        <end position="72"/>
    </location>
</feature>
<protein>
    <submittedName>
        <fullName evidence="2">Uncharacterized protein</fullName>
    </submittedName>
</protein>
<organism evidence="2 3">
    <name type="scientific">Zoogloea oryzae</name>
    <dbReference type="NCBI Taxonomy" id="310767"/>
    <lineage>
        <taxon>Bacteria</taxon>
        <taxon>Pseudomonadati</taxon>
        <taxon>Pseudomonadota</taxon>
        <taxon>Betaproteobacteria</taxon>
        <taxon>Rhodocyclales</taxon>
        <taxon>Zoogloeaceae</taxon>
        <taxon>Zoogloea</taxon>
    </lineage>
</organism>